<reference evidence="9" key="2">
    <citation type="submission" date="2020-05" db="UniProtKB">
        <authorList>
            <consortium name="EnsemblMetazoa"/>
        </authorList>
    </citation>
    <scope>IDENTIFICATION</scope>
    <source>
        <strain evidence="9">Indian</strain>
    </source>
</reference>
<name>A0A182YHK7_ANOST</name>
<feature type="compositionally biased region" description="Acidic residues" evidence="7">
    <location>
        <begin position="18"/>
        <end position="30"/>
    </location>
</feature>
<dbReference type="EnsemblMetazoa" id="ASTEI07943-RA">
    <property type="protein sequence ID" value="ASTEI07943-PA"/>
    <property type="gene ID" value="ASTEI07943"/>
</dbReference>
<comment type="subcellular location">
    <subcellularLocation>
        <location evidence="1">Nucleus</location>
    </subcellularLocation>
</comment>
<proteinExistence type="inferred from homology"/>
<dbReference type="GO" id="GO:0006357">
    <property type="term" value="P:regulation of transcription by RNA polymerase II"/>
    <property type="evidence" value="ECO:0007669"/>
    <property type="project" value="InterPro"/>
</dbReference>
<keyword evidence="4" id="KW-0238">DNA-binding</keyword>
<dbReference type="GO" id="GO:0003700">
    <property type="term" value="F:DNA-binding transcription factor activity"/>
    <property type="evidence" value="ECO:0007669"/>
    <property type="project" value="InterPro"/>
</dbReference>
<evidence type="ECO:0000256" key="3">
    <source>
        <dbReference type="ARBA" id="ARBA00023015"/>
    </source>
</evidence>
<keyword evidence="3" id="KW-0805">Transcription regulation</keyword>
<dbReference type="VEuPathDB" id="VectorBase:ASTEI20_046166"/>
<evidence type="ECO:0000256" key="6">
    <source>
        <dbReference type="ARBA" id="ARBA00023242"/>
    </source>
</evidence>
<keyword evidence="6" id="KW-0539">Nucleus</keyword>
<accession>A0A182YHK7</accession>
<reference evidence="10" key="1">
    <citation type="journal article" date="2014" name="Genome Biol.">
        <title>Genome analysis of a major urban malaria vector mosquito, Anopheles stephensi.</title>
        <authorList>
            <person name="Jiang X."/>
            <person name="Peery A."/>
            <person name="Hall A.B."/>
            <person name="Sharma A."/>
            <person name="Chen X.G."/>
            <person name="Waterhouse R.M."/>
            <person name="Komissarov A."/>
            <person name="Riehle M.M."/>
            <person name="Shouche Y."/>
            <person name="Sharakhova M.V."/>
            <person name="Lawson D."/>
            <person name="Pakpour N."/>
            <person name="Arensburger P."/>
            <person name="Davidson V.L."/>
            <person name="Eiglmeier K."/>
            <person name="Emrich S."/>
            <person name="George P."/>
            <person name="Kennedy R.C."/>
            <person name="Mane S.P."/>
            <person name="Maslen G."/>
            <person name="Oringanje C."/>
            <person name="Qi Y."/>
            <person name="Settlage R."/>
            <person name="Tojo M."/>
            <person name="Tubio J.M."/>
            <person name="Unger M.F."/>
            <person name="Wang B."/>
            <person name="Vernick K.D."/>
            <person name="Ribeiro J.M."/>
            <person name="James A.A."/>
            <person name="Michel K."/>
            <person name="Riehle M.A."/>
            <person name="Luckhart S."/>
            <person name="Sharakhov I.V."/>
            <person name="Tu Z."/>
        </authorList>
    </citation>
    <scope>NUCLEOTIDE SEQUENCE [LARGE SCALE GENOMIC DNA]</scope>
    <source>
        <strain evidence="10">Indian</strain>
    </source>
</reference>
<dbReference type="Proteomes" id="UP000076408">
    <property type="component" value="Unassembled WGS sequence"/>
</dbReference>
<keyword evidence="10" id="KW-1185">Reference proteome</keyword>
<evidence type="ECO:0000256" key="2">
    <source>
        <dbReference type="ARBA" id="ARBA00005713"/>
    </source>
</evidence>
<dbReference type="Pfam" id="PF10491">
    <property type="entry name" value="Nrf1_DNA-bind"/>
    <property type="match status" value="2"/>
</dbReference>
<dbReference type="InterPro" id="IPR019525">
    <property type="entry name" value="Nrf1_NLS/DNA-bd_dimer"/>
</dbReference>
<dbReference type="GO" id="GO:0003677">
    <property type="term" value="F:DNA binding"/>
    <property type="evidence" value="ECO:0007669"/>
    <property type="project" value="UniProtKB-KW"/>
</dbReference>
<feature type="region of interest" description="Disordered" evidence="7">
    <location>
        <begin position="18"/>
        <end position="39"/>
    </location>
</feature>
<evidence type="ECO:0000256" key="1">
    <source>
        <dbReference type="ARBA" id="ARBA00004123"/>
    </source>
</evidence>
<dbReference type="VEuPathDB" id="VectorBase:ASTE000672"/>
<evidence type="ECO:0000259" key="8">
    <source>
        <dbReference type="Pfam" id="PF10491"/>
    </source>
</evidence>
<evidence type="ECO:0000313" key="10">
    <source>
        <dbReference type="Proteomes" id="UP000076408"/>
    </source>
</evidence>
<dbReference type="STRING" id="30069.A0A182YHK7"/>
<keyword evidence="5" id="KW-0804">Transcription</keyword>
<dbReference type="AlphaFoldDB" id="A0A182YHK7"/>
<organism evidence="9 10">
    <name type="scientific">Anopheles stephensi</name>
    <name type="common">Indo-Pakistan malaria mosquito</name>
    <dbReference type="NCBI Taxonomy" id="30069"/>
    <lineage>
        <taxon>Eukaryota</taxon>
        <taxon>Metazoa</taxon>
        <taxon>Ecdysozoa</taxon>
        <taxon>Arthropoda</taxon>
        <taxon>Hexapoda</taxon>
        <taxon>Insecta</taxon>
        <taxon>Pterygota</taxon>
        <taxon>Neoptera</taxon>
        <taxon>Endopterygota</taxon>
        <taxon>Diptera</taxon>
        <taxon>Nematocera</taxon>
        <taxon>Culicoidea</taxon>
        <taxon>Culicidae</taxon>
        <taxon>Anophelinae</taxon>
        <taxon>Anopheles</taxon>
    </lineage>
</organism>
<sequence>MSLTINAVDAMEYVEDDNITGASDDDDDDNPSSPGSAYDDGNLINVAMENEVTAQLVAAGVVGVAAAAAITSSKKKKRPHSFETNPSIRKRQQNRLLRKLRQTIFEYATRVGQQAVVLVATPGKPNNIYKVFGAKPLEDVLKNLRNNVMDKLDEALAAQAPPRVQDDPSLFELPPLIIDGIPTPVEKMTQAQLRAFIPLMLKYSTGRGKPGWGRDSTRPPWWPKELPWANVRMDARTEEEKQKVSWWRWCRAAVSAGVGSMIPFYQCTNNLLRDTRTHTQISWTHALRKIVINCYKYHGREDLLPAFSEEDEKANAIATASSNYRFVGGCFAAERVCRPLNERRVDRIRFRPVECDIVDVMKIENGSVVTVGPASNGNTTTATITNSAGGQQQIIIHQAHPQQQQQQQQQGQTNGQTTTTITSANGQIIKENPDGTIQIQQQSSPTQTLNAQVCLDSMALSDVDFTHTVLQTIQNPDGTVSLIQVDPNNPIITLPDGTTAQVQGIATLQPQGDGGVHAIQTISDGQGESFPVNVSGMITVPVSAQMYQTMMANIQQVPNVDGTVCITPMQVHNIAQQQQQQTSSGVSTANTTTQNLTISTNVGAGNQHHHATAMLTNYTLSSNGALLAVPQMQQHLVPSTGKHQRGAGGSSNNGVSRSSAPSVGLPMVGLNAILPSQRGCFNISTTGHQEADASNPNLNNNNHSTTLTQHALNVHRKANVIPTGGNTILGGGAGIAANQVKFCIPKIEPMDEDKDGSVVENGETMETITVGPGMHQMMIQGPPGSEPQVLQVLSLKDASVLTKAMAAISDVKGEEATIIEH</sequence>
<comment type="similarity">
    <text evidence="2">Belongs to the NRF1/Ewg family.</text>
</comment>
<feature type="compositionally biased region" description="Low complexity" evidence="7">
    <location>
        <begin position="652"/>
        <end position="661"/>
    </location>
</feature>
<feature type="region of interest" description="Disordered" evidence="7">
    <location>
        <begin position="73"/>
        <end position="92"/>
    </location>
</feature>
<dbReference type="PANTHER" id="PTHR20338">
    <property type="entry name" value="NUCLEAR RESPIRATORY FACTOR 1"/>
    <property type="match status" value="1"/>
</dbReference>
<feature type="domain" description="Nuclear respiratory factor 1 NLS/DNA-binding dimerisation" evidence="8">
    <location>
        <begin position="60"/>
        <end position="255"/>
    </location>
</feature>
<feature type="region of interest" description="Disordered" evidence="7">
    <location>
        <begin position="398"/>
        <end position="419"/>
    </location>
</feature>
<evidence type="ECO:0000256" key="7">
    <source>
        <dbReference type="SAM" id="MobiDB-lite"/>
    </source>
</evidence>
<evidence type="ECO:0000256" key="4">
    <source>
        <dbReference type="ARBA" id="ARBA00023125"/>
    </source>
</evidence>
<dbReference type="VEuPathDB" id="VectorBase:ASTEI07943"/>
<evidence type="ECO:0000313" key="9">
    <source>
        <dbReference type="EnsemblMetazoa" id="ASTEI07943-PA"/>
    </source>
</evidence>
<dbReference type="OMA" id="FCIPKIE"/>
<evidence type="ECO:0000256" key="5">
    <source>
        <dbReference type="ARBA" id="ARBA00023163"/>
    </source>
</evidence>
<dbReference type="GO" id="GO:0005634">
    <property type="term" value="C:nucleus"/>
    <property type="evidence" value="ECO:0007669"/>
    <property type="project" value="UniProtKB-SubCell"/>
</dbReference>
<feature type="region of interest" description="Disordered" evidence="7">
    <location>
        <begin position="636"/>
        <end position="661"/>
    </location>
</feature>
<protein>
    <recommendedName>
        <fullName evidence="8">Nuclear respiratory factor 1 NLS/DNA-binding dimerisation domain-containing protein</fullName>
    </recommendedName>
</protein>
<dbReference type="InterPro" id="IPR039142">
    <property type="entry name" value="NRF1/Ewg"/>
</dbReference>
<feature type="domain" description="Nuclear respiratory factor 1 NLS/DNA-binding dimerisation" evidence="8">
    <location>
        <begin position="270"/>
        <end position="307"/>
    </location>
</feature>